<dbReference type="Gene3D" id="1.10.4080.10">
    <property type="entry name" value="ADP-ribosylation/Crystallin J1"/>
    <property type="match status" value="1"/>
</dbReference>
<dbReference type="PANTHER" id="PTHR16222">
    <property type="entry name" value="ADP-RIBOSYLGLYCOHYDROLASE"/>
    <property type="match status" value="1"/>
</dbReference>
<evidence type="ECO:0000313" key="2">
    <source>
        <dbReference type="Proteomes" id="UP000733744"/>
    </source>
</evidence>
<dbReference type="InterPro" id="IPR013479">
    <property type="entry name" value="ADP-ribosyl_diN_reduct_hydro"/>
</dbReference>
<comment type="caution">
    <text evidence="1">The sequence shown here is derived from an EMBL/GenBank/DDBJ whole genome shotgun (WGS) entry which is preliminary data.</text>
</comment>
<dbReference type="Proteomes" id="UP000733744">
    <property type="component" value="Unassembled WGS sequence"/>
</dbReference>
<dbReference type="PANTHER" id="PTHR16222:SF12">
    <property type="entry name" value="ADP-RIBOSYLGLYCOHYDROLASE-RELATED"/>
    <property type="match status" value="1"/>
</dbReference>
<dbReference type="EMBL" id="RYFG02000025">
    <property type="protein sequence ID" value="TRX00712.1"/>
    <property type="molecule type" value="Genomic_DNA"/>
</dbReference>
<keyword evidence="2" id="KW-1185">Reference proteome</keyword>
<organism evidence="1 2">
    <name type="scientific">Candidatus Methylobacter oryzae</name>
    <dbReference type="NCBI Taxonomy" id="2497749"/>
    <lineage>
        <taxon>Bacteria</taxon>
        <taxon>Pseudomonadati</taxon>
        <taxon>Pseudomonadota</taxon>
        <taxon>Gammaproteobacteria</taxon>
        <taxon>Methylococcales</taxon>
        <taxon>Methylococcaceae</taxon>
        <taxon>Methylobacter</taxon>
    </lineage>
</organism>
<keyword evidence="1" id="KW-0326">Glycosidase</keyword>
<dbReference type="InterPro" id="IPR036705">
    <property type="entry name" value="Ribosyl_crysJ1_sf"/>
</dbReference>
<accession>A0ABY3CDH1</accession>
<reference evidence="1 2" key="1">
    <citation type="journal article" date="2019" name="Antonie Van Leeuwenhoek">
        <title>Description of 'Ca. Methylobacter oryzae' KRF1, a novel species from the environmentally important Methylobacter clade 2.</title>
        <authorList>
            <person name="Khatri K."/>
            <person name="Mohite J.A."/>
            <person name="Pandit P.S."/>
            <person name="Bahulikar R."/>
            <person name="Rahalkar M.C."/>
        </authorList>
    </citation>
    <scope>NUCLEOTIDE SEQUENCE [LARGE SCALE GENOMIC DNA]</scope>
    <source>
        <strain evidence="1 2">KRF1</strain>
    </source>
</reference>
<evidence type="ECO:0000313" key="1">
    <source>
        <dbReference type="EMBL" id="TRX00712.1"/>
    </source>
</evidence>
<dbReference type="InterPro" id="IPR050792">
    <property type="entry name" value="ADP-ribosylglycohydrolase"/>
</dbReference>
<dbReference type="EC" id="3.2.2.24" evidence="1"/>
<dbReference type="RefSeq" id="WP_127026807.1">
    <property type="nucleotide sequence ID" value="NZ_RYFG02000025.1"/>
</dbReference>
<name>A0ABY3CDH1_9GAMM</name>
<dbReference type="InterPro" id="IPR005502">
    <property type="entry name" value="Ribosyl_crysJ1"/>
</dbReference>
<dbReference type="GO" id="GO:0047407">
    <property type="term" value="F:ADP-ribosyl-[dinitrogen reductase] hydrolase activity"/>
    <property type="evidence" value="ECO:0007669"/>
    <property type="project" value="UniProtKB-EC"/>
</dbReference>
<protein>
    <submittedName>
        <fullName evidence="1">ADP-ribosyl-[dinitrogen reductase] hydrolase</fullName>
        <ecNumber evidence="1">3.2.2.24</ecNumber>
    </submittedName>
</protein>
<keyword evidence="1" id="KW-0378">Hydrolase</keyword>
<dbReference type="Pfam" id="PF03747">
    <property type="entry name" value="ADP_ribosyl_GH"/>
    <property type="match status" value="1"/>
</dbReference>
<sequence>MSKEQLLDRALGAYLGLACGDALGATVEFMTPKQIQKRYGVHRDIIGGGWLGLEAGQVTDDTQMSLAIGQVIIDHQGWNIRAVADNFVAWLESNPPDIGNTCRRGILRYRDSGELFGAPREDNAGNGACMRNLPVVLSTLNRPDFFGEWSLQQCHITHNHPLSNAATLTLGRMVERLVNGLDCKQEAEQLISQHGEFAYDPYPGKASAYIVDTVQTVLHYFFSTDSFESCLIGTVNQGADADTTGALAGMLAGAKYGAGQIPERWLTRLDQQVAAQIREQTAVLVRISEDHSIRPE</sequence>
<proteinExistence type="predicted"/>
<gene>
    <name evidence="1" type="primary">draG</name>
    <name evidence="1" type="ORF">EKO24_005165</name>
</gene>
<dbReference type="SUPFAM" id="SSF101478">
    <property type="entry name" value="ADP-ribosylglycohydrolase"/>
    <property type="match status" value="1"/>
</dbReference>
<dbReference type="NCBIfam" id="TIGR02662">
    <property type="entry name" value="dinitro_DRAG"/>
    <property type="match status" value="1"/>
</dbReference>